<dbReference type="AlphaFoldDB" id="A0A5M8P0Q9"/>
<dbReference type="PROSITE" id="PS51257">
    <property type="entry name" value="PROKAR_LIPOPROTEIN"/>
    <property type="match status" value="1"/>
</dbReference>
<organism evidence="8 9">
    <name type="scientific">Candidatus Ordinivivax streblomastigis</name>
    <dbReference type="NCBI Taxonomy" id="2540710"/>
    <lineage>
        <taxon>Bacteria</taxon>
        <taxon>Pseudomonadati</taxon>
        <taxon>Bacteroidota</taxon>
        <taxon>Bacteroidia</taxon>
        <taxon>Bacteroidales</taxon>
        <taxon>Candidatus Ordinivivax</taxon>
    </lineage>
</organism>
<comment type="caution">
    <text evidence="8">The sequence shown here is derived from an EMBL/GenBank/DDBJ whole genome shotgun (WGS) entry which is preliminary data.</text>
</comment>
<keyword evidence="4" id="KW-0472">Membrane</keyword>
<reference evidence="8 9" key="1">
    <citation type="submission" date="2019-03" db="EMBL/GenBank/DDBJ databases">
        <title>Single cell metagenomics reveals metabolic interactions within the superorganism composed of flagellate Streblomastix strix and complex community of Bacteroidetes bacteria on its surface.</title>
        <authorList>
            <person name="Treitli S.C."/>
            <person name="Kolisko M."/>
            <person name="Husnik F."/>
            <person name="Keeling P."/>
            <person name="Hampl V."/>
        </authorList>
    </citation>
    <scope>NUCLEOTIDE SEQUENCE [LARGE SCALE GENOMIC DNA]</scope>
    <source>
        <strain evidence="8">St1</strain>
    </source>
</reference>
<proteinExistence type="inferred from homology"/>
<evidence type="ECO:0008006" key="10">
    <source>
        <dbReference type="Google" id="ProtNLM"/>
    </source>
</evidence>
<accession>A0A5M8P0Q9</accession>
<dbReference type="InterPro" id="IPR012944">
    <property type="entry name" value="SusD_RagB_dom"/>
</dbReference>
<evidence type="ECO:0000256" key="3">
    <source>
        <dbReference type="ARBA" id="ARBA00022729"/>
    </source>
</evidence>
<evidence type="ECO:0000259" key="6">
    <source>
        <dbReference type="Pfam" id="PF07980"/>
    </source>
</evidence>
<keyword evidence="3" id="KW-0732">Signal</keyword>
<evidence type="ECO:0000256" key="2">
    <source>
        <dbReference type="ARBA" id="ARBA00006275"/>
    </source>
</evidence>
<evidence type="ECO:0000256" key="5">
    <source>
        <dbReference type="ARBA" id="ARBA00023237"/>
    </source>
</evidence>
<sequence length="456" mass="51865">MKQNNAIGIFTGITLLFIALFGSSCDDFLDIKPTGRVIPQTAADFRQLLTEAYRTLPSARGLTTFRSDEADLSAGATEQDIASYKDIWTWNDDNPDGTTISFEWKNYYTTLFIANSVIENEKRMTGGLPNEVSQLTGEAYMLRALIHFTLVNLYAVPYHSATAMTDKGIPLKLNTDVDQLVSRNTVQEVYTSILSDIGEAQKRLNVEQWDHGLNYRFNTISAEAFKSRIYLYMGDWKASLAASRKVLLVKSELANLKINGTNPPNHYTSVESIVALEWLITASYQNAGRINSSLLNMYIDGDRRKSNFYTAQTSSIYKLKKGGGIEYRCSFRTGEIYLNAAEAAIQDPETDIEIARDYLLTLLENRYTVNAFNTQKTTIEAMDKTALRTEIYQQRFLELAYEGHRWFDLRRTSQPKLEKVFRGETFTLEESDLRYTLKIPNDAILNNPSLANEYIY</sequence>
<dbReference type="InterPro" id="IPR033985">
    <property type="entry name" value="SusD-like_N"/>
</dbReference>
<feature type="domain" description="RagB/SusD" evidence="6">
    <location>
        <begin position="266"/>
        <end position="417"/>
    </location>
</feature>
<evidence type="ECO:0000313" key="9">
    <source>
        <dbReference type="Proteomes" id="UP000324575"/>
    </source>
</evidence>
<dbReference type="Pfam" id="PF14322">
    <property type="entry name" value="SusD-like_3"/>
    <property type="match status" value="1"/>
</dbReference>
<evidence type="ECO:0000256" key="1">
    <source>
        <dbReference type="ARBA" id="ARBA00004442"/>
    </source>
</evidence>
<gene>
    <name evidence="8" type="ORF">EZS26_001794</name>
</gene>
<evidence type="ECO:0000259" key="7">
    <source>
        <dbReference type="Pfam" id="PF14322"/>
    </source>
</evidence>
<protein>
    <recommendedName>
        <fullName evidence="10">RagB/SusD family nutrient uptake outer membrane protein</fullName>
    </recommendedName>
</protein>
<evidence type="ECO:0000256" key="4">
    <source>
        <dbReference type="ARBA" id="ARBA00023136"/>
    </source>
</evidence>
<dbReference type="Pfam" id="PF07980">
    <property type="entry name" value="SusD_RagB"/>
    <property type="match status" value="1"/>
</dbReference>
<dbReference type="InterPro" id="IPR011990">
    <property type="entry name" value="TPR-like_helical_dom_sf"/>
</dbReference>
<dbReference type="Gene3D" id="1.25.40.390">
    <property type="match status" value="1"/>
</dbReference>
<keyword evidence="5" id="KW-0998">Cell outer membrane</keyword>
<dbReference type="GO" id="GO:0009279">
    <property type="term" value="C:cell outer membrane"/>
    <property type="evidence" value="ECO:0007669"/>
    <property type="project" value="UniProtKB-SubCell"/>
</dbReference>
<dbReference type="SUPFAM" id="SSF48452">
    <property type="entry name" value="TPR-like"/>
    <property type="match status" value="1"/>
</dbReference>
<feature type="domain" description="SusD-like N-terminal" evidence="7">
    <location>
        <begin position="27"/>
        <end position="231"/>
    </location>
</feature>
<evidence type="ECO:0000313" key="8">
    <source>
        <dbReference type="EMBL" id="KAA6301978.1"/>
    </source>
</evidence>
<comment type="subcellular location">
    <subcellularLocation>
        <location evidence="1">Cell outer membrane</location>
    </subcellularLocation>
</comment>
<dbReference type="Proteomes" id="UP000324575">
    <property type="component" value="Unassembled WGS sequence"/>
</dbReference>
<name>A0A5M8P0Q9_9BACT</name>
<comment type="similarity">
    <text evidence="2">Belongs to the SusD family.</text>
</comment>
<dbReference type="EMBL" id="SNRX01000011">
    <property type="protein sequence ID" value="KAA6301978.1"/>
    <property type="molecule type" value="Genomic_DNA"/>
</dbReference>